<evidence type="ECO:0000313" key="4">
    <source>
        <dbReference type="Proteomes" id="UP000521943"/>
    </source>
</evidence>
<dbReference type="Proteomes" id="UP000521943">
    <property type="component" value="Unassembled WGS sequence"/>
</dbReference>
<name>A0A8H6MFS8_9AGAR</name>
<evidence type="ECO:0000259" key="2">
    <source>
        <dbReference type="Pfam" id="PF18803"/>
    </source>
</evidence>
<feature type="compositionally biased region" description="Basic and acidic residues" evidence="1">
    <location>
        <begin position="96"/>
        <end position="117"/>
    </location>
</feature>
<sequence length="1049" mass="117738">MVRRQTIARDGEVEHAIVESQTTRGIRRRLVQRPAEPETPQSISTIRRRKQGSDLAASEKSHPPNESLPPIVATEAGTVEASFDVTDNQYLQSDPEPFKEKALTKQDGARTSDGKTSHEYMQEWVRDSCPTYLHAHLEGAALAQPACTCGGSGPMFRCQECVGLPQYCRTCCRKRHRDTPLHQIEAWNGLHWQPSAQWQVGTLICLGHGGHACPQLTGMDGTDCTPLANDATCGAKPPPGTLGQDLIMTVVHTNGFHHLPVYQCLCPSAEGKDIQLLRMGLYPATSSEPRTAFTIQQLKHFHLNKVHAHISVETYCDLLRRTTNPTFPTEAPDRKRELTRAWQQWNHMTNLKHNGFGITSAPTKPGRGGTALYCPACPQPGINLPVDWETSGPGWKYWRYLTVDGNFVLNHIKFDGEEDIVWLTDGAGHVVSKEKLDNHLKKCSDTHEIPTCVRHRATLDKNKVKKGYDITGLVAVCCARHGCFAPGSAVDLQKGERQVNVDLAVSEAAETTNSSSTPGTRIAYDIGCQYCINFRQRMKDGPYSGITEKMEVQFLIGLFHVHGHKEECLARYASTFCPGTGVASGEILESLWSTLNGAADMTRNMTLAHRAETLDACMADSNWRKLQSMGKYSLWKLHKLAVEGAAESAEAFNELNSTASPDQIKKWTSQMTEANAKRKKNIKAMDVYNPVTKKVQSRAAVQDKLMKSARKAKQVPEAIEWISLGIEIQEQQIELKAYIRGGLKGSKTTRGDPIKKHQVQIEIKRAALLRRIMDFSEMARRIWPDFDFEATKMLRSTERDMCVCEGDECQCGLASIEVPEEKKEVDEEDDLEDIPAEWSLFTTAEGQLRVAQANEALLAICTGVARKSYEYRRNRKLATGKRDRTRTYDAINAIEATMRTDIKRYDQARWALSRLGLLTQYPHLKELTREDTKAVTAVYSPNARGQRDVALSWIWTVNMDHDTPAEEFVEELYRVSWIRACSRRDRWAEELIMVVSEMEWFASGWAESGLTAGHTSYAHRQSSMWHRLAVYAQLSFVKESGVHVPVIAQ</sequence>
<dbReference type="EMBL" id="JACGCI010000004">
    <property type="protein sequence ID" value="KAF6764569.1"/>
    <property type="molecule type" value="Genomic_DNA"/>
</dbReference>
<dbReference type="InterPro" id="IPR040521">
    <property type="entry name" value="KDZ"/>
</dbReference>
<dbReference type="InterPro" id="IPR041457">
    <property type="entry name" value="CxC2_KDZ-assoc"/>
</dbReference>
<accession>A0A8H6MFS8</accession>
<dbReference type="AlphaFoldDB" id="A0A8H6MFS8"/>
<dbReference type="OrthoDB" id="2740778at2759"/>
<feature type="region of interest" description="Disordered" evidence="1">
    <location>
        <begin position="20"/>
        <end position="70"/>
    </location>
</feature>
<gene>
    <name evidence="3" type="ORF">DFP72DRAFT_986464</name>
</gene>
<keyword evidence="4" id="KW-1185">Reference proteome</keyword>
<organism evidence="3 4">
    <name type="scientific">Ephemerocybe angulata</name>
    <dbReference type="NCBI Taxonomy" id="980116"/>
    <lineage>
        <taxon>Eukaryota</taxon>
        <taxon>Fungi</taxon>
        <taxon>Dikarya</taxon>
        <taxon>Basidiomycota</taxon>
        <taxon>Agaricomycotina</taxon>
        <taxon>Agaricomycetes</taxon>
        <taxon>Agaricomycetidae</taxon>
        <taxon>Agaricales</taxon>
        <taxon>Agaricineae</taxon>
        <taxon>Psathyrellaceae</taxon>
        <taxon>Ephemerocybe</taxon>
    </lineage>
</organism>
<dbReference type="Pfam" id="PF18758">
    <property type="entry name" value="KDZ"/>
    <property type="match status" value="1"/>
</dbReference>
<dbReference type="PANTHER" id="PTHR33096">
    <property type="entry name" value="CXC2 DOMAIN-CONTAINING PROTEIN"/>
    <property type="match status" value="1"/>
</dbReference>
<evidence type="ECO:0000256" key="1">
    <source>
        <dbReference type="SAM" id="MobiDB-lite"/>
    </source>
</evidence>
<dbReference type="Pfam" id="PF18803">
    <property type="entry name" value="CxC2"/>
    <property type="match status" value="1"/>
</dbReference>
<protein>
    <recommendedName>
        <fullName evidence="2">CxC2-like cysteine cluster KDZ transposase-associated domain-containing protein</fullName>
    </recommendedName>
</protein>
<proteinExistence type="predicted"/>
<dbReference type="PANTHER" id="PTHR33096:SF1">
    <property type="entry name" value="CXC1-LIKE CYSTEINE CLUSTER ASSOCIATED WITH KDZ TRANSPOSASES DOMAIN-CONTAINING PROTEIN"/>
    <property type="match status" value="1"/>
</dbReference>
<feature type="domain" description="CxC2-like cysteine cluster KDZ transposase-associated" evidence="2">
    <location>
        <begin position="248"/>
        <end position="325"/>
    </location>
</feature>
<reference evidence="3 4" key="1">
    <citation type="submission" date="2020-07" db="EMBL/GenBank/DDBJ databases">
        <title>Comparative genomics of pyrophilous fungi reveals a link between fire events and developmental genes.</title>
        <authorList>
            <consortium name="DOE Joint Genome Institute"/>
            <person name="Steindorff A.S."/>
            <person name="Carver A."/>
            <person name="Calhoun S."/>
            <person name="Stillman K."/>
            <person name="Liu H."/>
            <person name="Lipzen A."/>
            <person name="Pangilinan J."/>
            <person name="Labutti K."/>
            <person name="Bruns T.D."/>
            <person name="Grigoriev I.V."/>
        </authorList>
    </citation>
    <scope>NUCLEOTIDE SEQUENCE [LARGE SCALE GENOMIC DNA]</scope>
    <source>
        <strain evidence="3 4">CBS 144469</strain>
    </source>
</reference>
<feature type="region of interest" description="Disordered" evidence="1">
    <location>
        <begin position="90"/>
        <end position="117"/>
    </location>
</feature>
<comment type="caution">
    <text evidence="3">The sequence shown here is derived from an EMBL/GenBank/DDBJ whole genome shotgun (WGS) entry which is preliminary data.</text>
</comment>
<evidence type="ECO:0000313" key="3">
    <source>
        <dbReference type="EMBL" id="KAF6764569.1"/>
    </source>
</evidence>